<dbReference type="Proteomes" id="UP000182788">
    <property type="component" value="Unassembled WGS sequence"/>
</dbReference>
<evidence type="ECO:0000259" key="4">
    <source>
        <dbReference type="PROSITE" id="PS51272"/>
    </source>
</evidence>
<evidence type="ECO:0000313" key="5">
    <source>
        <dbReference type="EMBL" id="OJD74091.1"/>
    </source>
</evidence>
<gene>
    <name evidence="5" type="ORF">BAU28_18210</name>
</gene>
<dbReference type="InterPro" id="IPR001119">
    <property type="entry name" value="SLH_dom"/>
</dbReference>
<dbReference type="SMART" id="SM00646">
    <property type="entry name" value="Ami_3"/>
    <property type="match status" value="1"/>
</dbReference>
<feature type="domain" description="SLH" evidence="4">
    <location>
        <begin position="147"/>
        <end position="207"/>
    </location>
</feature>
<dbReference type="Pfam" id="PF01520">
    <property type="entry name" value="Amidase_3"/>
    <property type="match status" value="1"/>
</dbReference>
<proteinExistence type="predicted"/>
<keyword evidence="1 3" id="KW-0732">Signal</keyword>
<feature type="chain" id="PRO_5009659184" evidence="3">
    <location>
        <begin position="25"/>
        <end position="524"/>
    </location>
</feature>
<dbReference type="GO" id="GO:0030288">
    <property type="term" value="C:outer membrane-bounded periplasmic space"/>
    <property type="evidence" value="ECO:0007669"/>
    <property type="project" value="TreeGrafter"/>
</dbReference>
<dbReference type="GeneID" id="87594502"/>
<protein>
    <submittedName>
        <fullName evidence="5">Amidase</fullName>
    </submittedName>
</protein>
<dbReference type="PANTHER" id="PTHR30404">
    <property type="entry name" value="N-ACETYLMURAMOYL-L-ALANINE AMIDASE"/>
    <property type="match status" value="1"/>
</dbReference>
<dbReference type="PROSITE" id="PS51272">
    <property type="entry name" value="SLH"/>
    <property type="match status" value="3"/>
</dbReference>
<name>A0A1J9UXV5_9BACI</name>
<feature type="signal peptide" evidence="3">
    <location>
        <begin position="1"/>
        <end position="24"/>
    </location>
</feature>
<organism evidence="5 6">
    <name type="scientific">Bacillus paramycoides</name>
    <dbReference type="NCBI Taxonomy" id="2026194"/>
    <lineage>
        <taxon>Bacteria</taxon>
        <taxon>Bacillati</taxon>
        <taxon>Bacillota</taxon>
        <taxon>Bacilli</taxon>
        <taxon>Bacillales</taxon>
        <taxon>Bacillaceae</taxon>
        <taxon>Bacillus</taxon>
        <taxon>Bacillus cereus group</taxon>
    </lineage>
</organism>
<dbReference type="InterPro" id="IPR002508">
    <property type="entry name" value="MurNAc-LAA_cat"/>
</dbReference>
<sequence>MKYRAVAAGILAASLLSSPLSSFAAEKKFTDVPDWAQSSVDYLVSKNALDGKPDGTFAPFEAVDKGSAAKLLAIVLGLPIDPKAKPSFKDSQNHWAAPYIAAVEKAGVVSGDGTGNFNPSSPINRASMAAMLVQAYSLDKKIIGELPTQFKDLENHWGKEKANILVALEISKGTGNGWNPDGTVSRAEAAQFIAMADKNKTNTSKRMYMNRNFITYHQASLSSGITDVQHQPQMIEVKEQRADGWMKIATSKGDKWTPLTEKTDVINEGFTAYAEASHQSKVLGTYGAQKVTVIEENGSWIRIRVGAGFQWVDKNQLNPAKQGNFLEGKAIIIDPGHGGVDPGHAGVNMDESAIVLDTSLRVQKLFEQKTPFTVLLTRNNDTRPGDTASDSLKKRIEFAQENNGDIFVSIHANGYNNQVEGTETYYYRSATNPNSEESRVLAEKVQKRLVNALQSNDRGVKTDDFYVVKYNTMPAILTELGFIDAKDEGEKLSSEKWRQRAAEAIYAGILDYYEWQGKDVSSYR</sequence>
<evidence type="ECO:0000256" key="2">
    <source>
        <dbReference type="ARBA" id="ARBA00022801"/>
    </source>
</evidence>
<evidence type="ECO:0000256" key="3">
    <source>
        <dbReference type="SAM" id="SignalP"/>
    </source>
</evidence>
<feature type="domain" description="SLH" evidence="4">
    <location>
        <begin position="23"/>
        <end position="82"/>
    </location>
</feature>
<dbReference type="GO" id="GO:0009253">
    <property type="term" value="P:peptidoglycan catabolic process"/>
    <property type="evidence" value="ECO:0007669"/>
    <property type="project" value="InterPro"/>
</dbReference>
<dbReference type="InterPro" id="IPR050695">
    <property type="entry name" value="N-acetylmuramoyl_amidase_3"/>
</dbReference>
<reference evidence="5 6" key="1">
    <citation type="submission" date="2016-06" db="EMBL/GenBank/DDBJ databases">
        <title>First insights into the genetic diversity and population structure of in the Bacillus cereus group bacteria from diverse marine environments.</title>
        <authorList>
            <person name="Liu Y."/>
            <person name="Lai Q."/>
            <person name="Shao Z."/>
        </authorList>
    </citation>
    <scope>NUCLEOTIDE SEQUENCE [LARGE SCALE GENOMIC DNA]</scope>
    <source>
        <strain evidence="5 6">NH24A2</strain>
    </source>
</reference>
<dbReference type="GO" id="GO:0008745">
    <property type="term" value="F:N-acetylmuramoyl-L-alanine amidase activity"/>
    <property type="evidence" value="ECO:0007669"/>
    <property type="project" value="InterPro"/>
</dbReference>
<evidence type="ECO:0000313" key="6">
    <source>
        <dbReference type="Proteomes" id="UP000182788"/>
    </source>
</evidence>
<comment type="caution">
    <text evidence="5">The sequence shown here is derived from an EMBL/GenBank/DDBJ whole genome shotgun (WGS) entry which is preliminary data.</text>
</comment>
<feature type="domain" description="SLH" evidence="4">
    <location>
        <begin position="83"/>
        <end position="146"/>
    </location>
</feature>
<dbReference type="EMBL" id="MAOI01000118">
    <property type="protein sequence ID" value="OJD74091.1"/>
    <property type="molecule type" value="Genomic_DNA"/>
</dbReference>
<dbReference type="CDD" id="cd02696">
    <property type="entry name" value="MurNAc-LAA"/>
    <property type="match status" value="1"/>
</dbReference>
<keyword evidence="2" id="KW-0378">Hydrolase</keyword>
<dbReference type="PANTHER" id="PTHR30404:SF0">
    <property type="entry name" value="N-ACETYLMURAMOYL-L-ALANINE AMIDASE AMIC"/>
    <property type="match status" value="1"/>
</dbReference>
<dbReference type="RefSeq" id="WP_071720433.1">
    <property type="nucleotide sequence ID" value="NZ_CBCSHB010000012.1"/>
</dbReference>
<dbReference type="AlphaFoldDB" id="A0A1J9UXV5"/>
<evidence type="ECO:0000256" key="1">
    <source>
        <dbReference type="ARBA" id="ARBA00022729"/>
    </source>
</evidence>
<dbReference type="Gene3D" id="3.40.630.40">
    <property type="entry name" value="Zn-dependent exopeptidases"/>
    <property type="match status" value="1"/>
</dbReference>
<dbReference type="SUPFAM" id="SSF53187">
    <property type="entry name" value="Zn-dependent exopeptidases"/>
    <property type="match status" value="1"/>
</dbReference>
<dbReference type="Pfam" id="PF00395">
    <property type="entry name" value="SLH"/>
    <property type="match status" value="3"/>
</dbReference>
<accession>A0A1J9UXV5</accession>